<gene>
    <name evidence="6" type="ORF">FNH13_16655</name>
</gene>
<evidence type="ECO:0000256" key="1">
    <source>
        <dbReference type="ARBA" id="ARBA00022670"/>
    </source>
</evidence>
<dbReference type="Gene3D" id="3.40.50.1820">
    <property type="entry name" value="alpha/beta hydrolase"/>
    <property type="match status" value="1"/>
</dbReference>
<dbReference type="InterPro" id="IPR002470">
    <property type="entry name" value="Peptidase_S9A"/>
</dbReference>
<protein>
    <submittedName>
        <fullName evidence="6">S9 family peptidase</fullName>
    </submittedName>
</protein>
<keyword evidence="1" id="KW-0645">Protease</keyword>
<keyword evidence="2" id="KW-0378">Hydrolase</keyword>
<accession>A0A516GG14</accession>
<dbReference type="PANTHER" id="PTHR42881:SF13">
    <property type="entry name" value="PROLYL ENDOPEPTIDASE"/>
    <property type="match status" value="1"/>
</dbReference>
<dbReference type="InterPro" id="IPR001375">
    <property type="entry name" value="Peptidase_S9_cat"/>
</dbReference>
<dbReference type="OrthoDB" id="9801421at2"/>
<dbReference type="InterPro" id="IPR023302">
    <property type="entry name" value="Pept_S9A_N"/>
</dbReference>
<proteinExistence type="predicted"/>
<dbReference type="EMBL" id="CP041616">
    <property type="protein sequence ID" value="QDO90467.1"/>
    <property type="molecule type" value="Genomic_DNA"/>
</dbReference>
<evidence type="ECO:0000256" key="3">
    <source>
        <dbReference type="ARBA" id="ARBA00022825"/>
    </source>
</evidence>
<organism evidence="6 7">
    <name type="scientific">Ornithinimicrobium ciconiae</name>
    <dbReference type="NCBI Taxonomy" id="2594265"/>
    <lineage>
        <taxon>Bacteria</taxon>
        <taxon>Bacillati</taxon>
        <taxon>Actinomycetota</taxon>
        <taxon>Actinomycetes</taxon>
        <taxon>Micrococcales</taxon>
        <taxon>Ornithinimicrobiaceae</taxon>
        <taxon>Ornithinimicrobium</taxon>
    </lineage>
</organism>
<dbReference type="Gene3D" id="2.130.10.120">
    <property type="entry name" value="Prolyl oligopeptidase, N-terminal domain"/>
    <property type="match status" value="1"/>
</dbReference>
<keyword evidence="7" id="KW-1185">Reference proteome</keyword>
<dbReference type="PRINTS" id="PR00862">
    <property type="entry name" value="PROLIGOPTASE"/>
</dbReference>
<dbReference type="GO" id="GO:0070012">
    <property type="term" value="F:oligopeptidase activity"/>
    <property type="evidence" value="ECO:0007669"/>
    <property type="project" value="TreeGrafter"/>
</dbReference>
<reference evidence="6 7" key="1">
    <citation type="submission" date="2019-07" db="EMBL/GenBank/DDBJ databases">
        <title>complete genome sequencing of Ornithinimicrobium sp. H23M54.</title>
        <authorList>
            <person name="Bae J.-W."/>
            <person name="Lee S.-Y."/>
        </authorList>
    </citation>
    <scope>NUCLEOTIDE SEQUENCE [LARGE SCALE GENOMIC DNA]</scope>
    <source>
        <strain evidence="6 7">H23M54</strain>
    </source>
</reference>
<dbReference type="Pfam" id="PF00326">
    <property type="entry name" value="Peptidase_S9"/>
    <property type="match status" value="1"/>
</dbReference>
<dbReference type="SUPFAM" id="SSF50993">
    <property type="entry name" value="Peptidase/esterase 'gauge' domain"/>
    <property type="match status" value="1"/>
</dbReference>
<evidence type="ECO:0000259" key="4">
    <source>
        <dbReference type="Pfam" id="PF00326"/>
    </source>
</evidence>
<evidence type="ECO:0000313" key="7">
    <source>
        <dbReference type="Proteomes" id="UP000315395"/>
    </source>
</evidence>
<dbReference type="SUPFAM" id="SSF53474">
    <property type="entry name" value="alpha/beta-Hydrolases"/>
    <property type="match status" value="1"/>
</dbReference>
<dbReference type="KEGG" id="orz:FNH13_16655"/>
<dbReference type="AlphaFoldDB" id="A0A516GG14"/>
<dbReference type="GO" id="GO:0006508">
    <property type="term" value="P:proteolysis"/>
    <property type="evidence" value="ECO:0007669"/>
    <property type="project" value="UniProtKB-KW"/>
</dbReference>
<dbReference type="PANTHER" id="PTHR42881">
    <property type="entry name" value="PROLYL ENDOPEPTIDASE"/>
    <property type="match status" value="1"/>
</dbReference>
<evidence type="ECO:0000256" key="2">
    <source>
        <dbReference type="ARBA" id="ARBA00022801"/>
    </source>
</evidence>
<dbReference type="Pfam" id="PF02897">
    <property type="entry name" value="Peptidase_S9_N"/>
    <property type="match status" value="1"/>
</dbReference>
<dbReference type="GO" id="GO:0005829">
    <property type="term" value="C:cytosol"/>
    <property type="evidence" value="ECO:0007669"/>
    <property type="project" value="TreeGrafter"/>
</dbReference>
<dbReference type="InterPro" id="IPR029058">
    <property type="entry name" value="AB_hydrolase_fold"/>
</dbReference>
<dbReference type="GO" id="GO:0004252">
    <property type="term" value="F:serine-type endopeptidase activity"/>
    <property type="evidence" value="ECO:0007669"/>
    <property type="project" value="InterPro"/>
</dbReference>
<sequence length="717" mass="78285">MTDENAWLEDVEGDTQLDWVRERNAGEAARIAGTAEFATTRDRILAMLDSDAKIPDVSKIGDHYYNFWKDADHERGLWRRTTLDSYRGEHPDWETVLDLDALSEAEGENWVWHGATVLRRTAGSSTDDHRLAMIDLSRGGADADVSREFDLHARSFVEDGFHRPEAKGSVSWVDADTLLVSTDTGPGSMTDSGYPRIARRWSRGTELEQAPVVFEGETSDIGVWAFHDDTLGHERDLIQRGITFYTNELHVLGADGRPVRIDVPDSAQAGITRQWLTVTLRDDWTPTEQPGGSVQADRTPAGRTFAAGSLLGIRLEEFLGGSRDFQQLFVPTPTSSLTSHTWTRHHLVLNILDDVTNRLEVLTPPTDDDSSQGFSRRAFTGAPQVGTSVVAAVDRTASDLVWLYTTDFLTPTRLSLADVFGAADPELLKSMPTFFDSSGLVATQRFVTSADGTRVPYFLVHRADLPADGTTPTLLYAYGGFEISLTPTYSGGLGSAWLERGGAYALANIRGGGEYGPAWHQSALKANRHRAYEDLAAVARDLIDTGVTQAKKLGVQGGSNGGLLTGNMLTQYPDLFGAVVIQVPLLDMARYSHLLAGASWVAEYGDPDVPEEWEFLRTFSPYHLFDPARDYPPVLFTTSTRDDRVHPGHARKMAARMLAAGKDVTYYENIEGGHGGAATNSQLAHMQALAYRFLAERLGVAGPGSMGDGSADGSGVA</sequence>
<name>A0A516GG14_9MICO</name>
<evidence type="ECO:0000313" key="6">
    <source>
        <dbReference type="EMBL" id="QDO90467.1"/>
    </source>
</evidence>
<feature type="domain" description="Peptidase S9A N-terminal" evidence="5">
    <location>
        <begin position="2"/>
        <end position="221"/>
    </location>
</feature>
<dbReference type="InterPro" id="IPR051167">
    <property type="entry name" value="Prolyl_oligopep/macrocyclase"/>
</dbReference>
<feature type="domain" description="Peptidase S9 prolyl oligopeptidase catalytic" evidence="4">
    <location>
        <begin position="496"/>
        <end position="699"/>
    </location>
</feature>
<keyword evidence="3" id="KW-0720">Serine protease</keyword>
<evidence type="ECO:0000259" key="5">
    <source>
        <dbReference type="Pfam" id="PF02897"/>
    </source>
</evidence>
<dbReference type="Proteomes" id="UP000315395">
    <property type="component" value="Chromosome"/>
</dbReference>